<gene>
    <name evidence="1" type="ORF">GSF22_10250</name>
</gene>
<name>A0ABS3VPB9_MICEH</name>
<dbReference type="Proteomes" id="UP000823521">
    <property type="component" value="Unassembled WGS sequence"/>
</dbReference>
<dbReference type="EMBL" id="WVUH01000065">
    <property type="protein sequence ID" value="MBO4206384.1"/>
    <property type="molecule type" value="Genomic_DNA"/>
</dbReference>
<accession>A0ABS3VPB9</accession>
<protein>
    <submittedName>
        <fullName evidence="1">XRE family transcriptional regulator</fullName>
    </submittedName>
</protein>
<dbReference type="Gene3D" id="1.10.260.40">
    <property type="entry name" value="lambda repressor-like DNA-binding domains"/>
    <property type="match status" value="1"/>
</dbReference>
<comment type="caution">
    <text evidence="1">The sequence shown here is derived from an EMBL/GenBank/DDBJ whole genome shotgun (WGS) entry which is preliminary data.</text>
</comment>
<keyword evidence="2" id="KW-1185">Reference proteome</keyword>
<reference evidence="1 2" key="1">
    <citation type="submission" date="2019-12" db="EMBL/GenBank/DDBJ databases">
        <title>Whole genome sequencing of endophytic Actinobacterium Micromonospora sp. MPMI6T.</title>
        <authorList>
            <person name="Evv R."/>
            <person name="Podile A.R."/>
        </authorList>
    </citation>
    <scope>NUCLEOTIDE SEQUENCE [LARGE SCALE GENOMIC DNA]</scope>
    <source>
        <strain evidence="1 2">MPMI6</strain>
    </source>
</reference>
<evidence type="ECO:0000313" key="1">
    <source>
        <dbReference type="EMBL" id="MBO4206384.1"/>
    </source>
</evidence>
<dbReference type="SUPFAM" id="SSF47413">
    <property type="entry name" value="lambda repressor-like DNA-binding domains"/>
    <property type="match status" value="1"/>
</dbReference>
<evidence type="ECO:0000313" key="2">
    <source>
        <dbReference type="Proteomes" id="UP000823521"/>
    </source>
</evidence>
<organism evidence="1 2">
    <name type="scientific">Micromonospora echinofusca</name>
    <dbReference type="NCBI Taxonomy" id="47858"/>
    <lineage>
        <taxon>Bacteria</taxon>
        <taxon>Bacillati</taxon>
        <taxon>Actinomycetota</taxon>
        <taxon>Actinomycetes</taxon>
        <taxon>Micromonosporales</taxon>
        <taxon>Micromonosporaceae</taxon>
        <taxon>Micromonospora</taxon>
    </lineage>
</organism>
<sequence>MANDRLRDAMYRKQMTPSDLASTLKVDPKTVERWITQNRIPYPRYRYALAALLAESQTYLWPDATQNRAGNEPPRSEVVRLYPRRATVPTEMWQRLLADATSDIAILVYAALFLPEQYPRLISTLTEKAAAGARIRIALGDPEAGEVAKRGTEEGIGDAIAAKIRNVLSWYQKLREVAGISIRLHRTTLYNSIYQFDDEMLVNTHVFGFPAAHAPTLHLRQTADGELFGLYADSFDRVWSTARPAWGQQGEP</sequence>
<dbReference type="RefSeq" id="WP_208813277.1">
    <property type="nucleotide sequence ID" value="NZ_WVUH01000065.1"/>
</dbReference>
<proteinExistence type="predicted"/>
<dbReference type="InterPro" id="IPR010982">
    <property type="entry name" value="Lambda_DNA-bd_dom_sf"/>
</dbReference>